<dbReference type="Proteomes" id="UP000005239">
    <property type="component" value="Unassembled WGS sequence"/>
</dbReference>
<evidence type="ECO:0000313" key="2">
    <source>
        <dbReference type="Proteomes" id="UP000005239"/>
    </source>
</evidence>
<gene>
    <name evidence="1" type="primary">WBGene00280273</name>
</gene>
<name>A0A2A6BRM3_PRIPA</name>
<accession>A0A2A6BRM3</accession>
<reference evidence="1" key="2">
    <citation type="submission" date="2022-06" db="UniProtKB">
        <authorList>
            <consortium name="EnsemblMetazoa"/>
        </authorList>
    </citation>
    <scope>IDENTIFICATION</scope>
    <source>
        <strain evidence="1">PS312</strain>
    </source>
</reference>
<keyword evidence="2" id="KW-1185">Reference proteome</keyword>
<organism evidence="1 2">
    <name type="scientific">Pristionchus pacificus</name>
    <name type="common">Parasitic nematode worm</name>
    <dbReference type="NCBI Taxonomy" id="54126"/>
    <lineage>
        <taxon>Eukaryota</taxon>
        <taxon>Metazoa</taxon>
        <taxon>Ecdysozoa</taxon>
        <taxon>Nematoda</taxon>
        <taxon>Chromadorea</taxon>
        <taxon>Rhabditida</taxon>
        <taxon>Rhabditina</taxon>
        <taxon>Diplogasteromorpha</taxon>
        <taxon>Diplogasteroidea</taxon>
        <taxon>Neodiplogasteridae</taxon>
        <taxon>Pristionchus</taxon>
    </lineage>
</organism>
<dbReference type="EnsemblMetazoa" id="PPA41904.1">
    <property type="protein sequence ID" value="PPA41904.1"/>
    <property type="gene ID" value="WBGene00280273"/>
</dbReference>
<proteinExistence type="predicted"/>
<evidence type="ECO:0000313" key="1">
    <source>
        <dbReference type="EnsemblMetazoa" id="PPA41904.1"/>
    </source>
</evidence>
<protein>
    <submittedName>
        <fullName evidence="1">Uncharacterized protein</fullName>
    </submittedName>
</protein>
<accession>A0A8R1Z3J4</accession>
<dbReference type="AlphaFoldDB" id="A0A2A6BRM3"/>
<reference evidence="2" key="1">
    <citation type="journal article" date="2008" name="Nat. Genet.">
        <title>The Pristionchus pacificus genome provides a unique perspective on nematode lifestyle and parasitism.</title>
        <authorList>
            <person name="Dieterich C."/>
            <person name="Clifton S.W."/>
            <person name="Schuster L.N."/>
            <person name="Chinwalla A."/>
            <person name="Delehaunty K."/>
            <person name="Dinkelacker I."/>
            <person name="Fulton L."/>
            <person name="Fulton R."/>
            <person name="Godfrey J."/>
            <person name="Minx P."/>
            <person name="Mitreva M."/>
            <person name="Roeseler W."/>
            <person name="Tian H."/>
            <person name="Witte H."/>
            <person name="Yang S.P."/>
            <person name="Wilson R.K."/>
            <person name="Sommer R.J."/>
        </authorList>
    </citation>
    <scope>NUCLEOTIDE SEQUENCE [LARGE SCALE GENOMIC DNA]</scope>
    <source>
        <strain evidence="2">PS312</strain>
    </source>
</reference>
<sequence length="52" mass="5889">MEGGRLLQAVGMEYKGQEPHTGRRPSKREIRVRIGLFERTRCPEVAADCCLS</sequence>